<dbReference type="EMBL" id="MGDE01000011">
    <property type="protein sequence ID" value="OGL47802.1"/>
    <property type="molecule type" value="Genomic_DNA"/>
</dbReference>
<evidence type="ECO:0000256" key="2">
    <source>
        <dbReference type="ARBA" id="ARBA00022801"/>
    </source>
</evidence>
<comment type="similarity">
    <text evidence="1">Belongs to the peptidase S13 family.</text>
</comment>
<reference evidence="3 4" key="1">
    <citation type="journal article" date="2016" name="Nat. Commun.">
        <title>Thousands of microbial genomes shed light on interconnected biogeochemical processes in an aquifer system.</title>
        <authorList>
            <person name="Anantharaman K."/>
            <person name="Brown C.T."/>
            <person name="Hug L.A."/>
            <person name="Sharon I."/>
            <person name="Castelle C.J."/>
            <person name="Probst A.J."/>
            <person name="Thomas B.C."/>
            <person name="Singh A."/>
            <person name="Wilkins M.J."/>
            <person name="Karaoz U."/>
            <person name="Brodie E.L."/>
            <person name="Williams K.H."/>
            <person name="Hubbard S.S."/>
            <person name="Banfield J.F."/>
        </authorList>
    </citation>
    <scope>NUCLEOTIDE SEQUENCE [LARGE SCALE GENOMIC DNA]</scope>
</reference>
<comment type="caution">
    <text evidence="3">The sequence shown here is derived from an EMBL/GenBank/DDBJ whole genome shotgun (WGS) entry which is preliminary data.</text>
</comment>
<accession>A0A1F7S1W4</accession>
<dbReference type="PRINTS" id="PR00922">
    <property type="entry name" value="DADACBPTASE3"/>
</dbReference>
<dbReference type="Pfam" id="PF02113">
    <property type="entry name" value="Peptidase_S13"/>
    <property type="match status" value="1"/>
</dbReference>
<dbReference type="PANTHER" id="PTHR30023">
    <property type="entry name" value="D-ALANYL-D-ALANINE CARBOXYPEPTIDASE"/>
    <property type="match status" value="1"/>
</dbReference>
<dbReference type="InterPro" id="IPR012338">
    <property type="entry name" value="Beta-lactam/transpept-like"/>
</dbReference>
<dbReference type="GO" id="GO:0000270">
    <property type="term" value="P:peptidoglycan metabolic process"/>
    <property type="evidence" value="ECO:0007669"/>
    <property type="project" value="TreeGrafter"/>
</dbReference>
<sequence>MIKKGKLKKAGLIFLVLVFVFSGPDLNFFNNGSSLIASSYAARKKHKNVYRSAIPRKKDFTFPVIIKEDKYPEVNELSSIGNLRREIDRVVNSGALSNSSYGVKIKSLKTGDVIFEKNPDVLLLPASNAKLITSAAALAYLKPEYTFKTMVYYDGVLKNGKVDGNVYLKGFGDPSLVSEDLWIMANDVYLKGIREITGDVIADDSFFDSKRMGDGWEEYPKESLYTAYVGALSLNYNTVRIIVSAFPQDGKLPTVMLDPPNSYIDIDNRLESRGSKGGSAVSARWIDEDSENNEKILLHGKISSRGVAETYKKIDNPPVYTAAVFKDFLNKNGVSAKGKVEIGITPGNGKVLVIHNSKSLATIIRDMNKYSNNFIAEQILKTLGGELKGAPATVEKGIEVENEFLGKIGIEKRSYSIGDGAGLSKKNKITPSQMVRILEFMYNNFELWPEYISSLPTFGIDGSLKKRFPGYFTERRTRAKTGTLNGVTCLSGFLVTADNEPVAFSFLFNKCSDVWAAKEVQNSIIVKLNKFSRNGISGGKAVN</sequence>
<dbReference type="SUPFAM" id="SSF56601">
    <property type="entry name" value="beta-lactamase/transpeptidase-like"/>
    <property type="match status" value="1"/>
</dbReference>
<dbReference type="NCBIfam" id="TIGR00666">
    <property type="entry name" value="PBP4"/>
    <property type="match status" value="1"/>
</dbReference>
<gene>
    <name evidence="3" type="ORF">A2W05_09190</name>
</gene>
<dbReference type="AlphaFoldDB" id="A0A1F7S1W4"/>
<dbReference type="Gene3D" id="3.50.80.20">
    <property type="entry name" value="D-Ala-D-Ala carboxypeptidase C, peptidase S13"/>
    <property type="match status" value="1"/>
</dbReference>
<dbReference type="Gene3D" id="3.40.710.10">
    <property type="entry name" value="DD-peptidase/beta-lactamase superfamily"/>
    <property type="match status" value="1"/>
</dbReference>
<dbReference type="Proteomes" id="UP000178797">
    <property type="component" value="Unassembled WGS sequence"/>
</dbReference>
<protein>
    <submittedName>
        <fullName evidence="3">D-alanyl-D-alanine carboxypeptidase/D-alanyl-D-alanine-endopeptidase</fullName>
    </submittedName>
</protein>
<keyword evidence="3" id="KW-0645">Protease</keyword>
<evidence type="ECO:0000256" key="1">
    <source>
        <dbReference type="ARBA" id="ARBA00006096"/>
    </source>
</evidence>
<organism evidence="3 4">
    <name type="scientific">Candidatus Schekmanbacteria bacterium RBG_16_38_10</name>
    <dbReference type="NCBI Taxonomy" id="1817879"/>
    <lineage>
        <taxon>Bacteria</taxon>
        <taxon>Candidatus Schekmaniibacteriota</taxon>
    </lineage>
</organism>
<keyword evidence="2" id="KW-0378">Hydrolase</keyword>
<evidence type="ECO:0000313" key="3">
    <source>
        <dbReference type="EMBL" id="OGL47802.1"/>
    </source>
</evidence>
<dbReference type="PANTHER" id="PTHR30023:SF0">
    <property type="entry name" value="PENICILLIN-SENSITIVE CARBOXYPEPTIDASE A"/>
    <property type="match status" value="1"/>
</dbReference>
<proteinExistence type="inferred from homology"/>
<name>A0A1F7S1W4_9BACT</name>
<dbReference type="GO" id="GO:0004185">
    <property type="term" value="F:serine-type carboxypeptidase activity"/>
    <property type="evidence" value="ECO:0007669"/>
    <property type="project" value="InterPro"/>
</dbReference>
<dbReference type="InterPro" id="IPR000667">
    <property type="entry name" value="Peptidase_S13"/>
</dbReference>
<keyword evidence="3" id="KW-0121">Carboxypeptidase</keyword>
<evidence type="ECO:0000313" key="4">
    <source>
        <dbReference type="Proteomes" id="UP000178797"/>
    </source>
</evidence>
<dbReference type="GO" id="GO:0006508">
    <property type="term" value="P:proteolysis"/>
    <property type="evidence" value="ECO:0007669"/>
    <property type="project" value="InterPro"/>
</dbReference>